<dbReference type="EMBL" id="JBHTLU010000012">
    <property type="protein sequence ID" value="MFD1219453.1"/>
    <property type="molecule type" value="Genomic_DNA"/>
</dbReference>
<dbReference type="Gene3D" id="2.60.120.260">
    <property type="entry name" value="Galactose-binding domain-like"/>
    <property type="match status" value="1"/>
</dbReference>
<evidence type="ECO:0000313" key="3">
    <source>
        <dbReference type="Proteomes" id="UP001597180"/>
    </source>
</evidence>
<comment type="caution">
    <text evidence="2">The sequence shown here is derived from an EMBL/GenBank/DDBJ whole genome shotgun (WGS) entry which is preliminary data.</text>
</comment>
<proteinExistence type="predicted"/>
<gene>
    <name evidence="2" type="ORF">ACFQ4B_04945</name>
</gene>
<dbReference type="PROSITE" id="PS50022">
    <property type="entry name" value="FA58C_3"/>
    <property type="match status" value="1"/>
</dbReference>
<feature type="domain" description="F5/8 type C" evidence="1">
    <location>
        <begin position="39"/>
        <end position="190"/>
    </location>
</feature>
<evidence type="ECO:0000259" key="1">
    <source>
        <dbReference type="PROSITE" id="PS50022"/>
    </source>
</evidence>
<accession>A0ABW3UEV5</accession>
<dbReference type="Proteomes" id="UP001597180">
    <property type="component" value="Unassembled WGS sequence"/>
</dbReference>
<organism evidence="2 3">
    <name type="scientific">Paenibacillus vulneris</name>
    <dbReference type="NCBI Taxonomy" id="1133364"/>
    <lineage>
        <taxon>Bacteria</taxon>
        <taxon>Bacillati</taxon>
        <taxon>Bacillota</taxon>
        <taxon>Bacilli</taxon>
        <taxon>Bacillales</taxon>
        <taxon>Paenibacillaceae</taxon>
        <taxon>Paenibacillus</taxon>
    </lineage>
</organism>
<protein>
    <submittedName>
        <fullName evidence="2">Discoidin domain-containing protein</fullName>
    </submittedName>
</protein>
<dbReference type="RefSeq" id="WP_345595396.1">
    <property type="nucleotide sequence ID" value="NZ_BAABJG010000063.1"/>
</dbReference>
<dbReference type="InterPro" id="IPR008979">
    <property type="entry name" value="Galactose-bd-like_sf"/>
</dbReference>
<dbReference type="InterPro" id="IPR000421">
    <property type="entry name" value="FA58C"/>
</dbReference>
<keyword evidence="3" id="KW-1185">Reference proteome</keyword>
<dbReference type="Pfam" id="PF00754">
    <property type="entry name" value="F5_F8_type_C"/>
    <property type="match status" value="1"/>
</dbReference>
<evidence type="ECO:0000313" key="2">
    <source>
        <dbReference type="EMBL" id="MFD1219453.1"/>
    </source>
</evidence>
<dbReference type="SUPFAM" id="SSF49785">
    <property type="entry name" value="Galactose-binding domain-like"/>
    <property type="match status" value="1"/>
</dbReference>
<reference evidence="3" key="1">
    <citation type="journal article" date="2019" name="Int. J. Syst. Evol. Microbiol.">
        <title>The Global Catalogue of Microorganisms (GCM) 10K type strain sequencing project: providing services to taxonomists for standard genome sequencing and annotation.</title>
        <authorList>
            <consortium name="The Broad Institute Genomics Platform"/>
            <consortium name="The Broad Institute Genome Sequencing Center for Infectious Disease"/>
            <person name="Wu L."/>
            <person name="Ma J."/>
        </authorList>
    </citation>
    <scope>NUCLEOTIDE SEQUENCE [LARGE SCALE GENOMIC DNA]</scope>
    <source>
        <strain evidence="3">CCUG 53270</strain>
    </source>
</reference>
<name>A0ABW3UEV5_9BACL</name>
<sequence>MAIIVTSEKKVDISQATMTSVELNNGIMRLIVTGSSLKDQDITPTMTSNTAPSPYVASASSTLSGYNPYAVFNKKNAINTDSWLTTIPTELNPQWIQLYLGSGRVVTKYTLTSPYWGGSIMIKDWIFQGSLNGTTWVNLDLQVGQTWQANEKRSFSFANTTPYWYYRIVFTSHNGYSDYAGIAEIELMESDVYFSESGQSLFPVIDLGTHFQKINIVSSSMLVPTDTQLKIYISSSNDNITFSEFSLVDSGGNTTSQGRYIKIKIDVLGNSVMVNRMLNDFTPDESGLFQPNKQIIFDGSLKINTNHLETMEKDTTFLEQGTLFRKSLSKDNYKSIVKLYVLD</sequence>